<evidence type="ECO:0000313" key="3">
    <source>
        <dbReference type="Proteomes" id="UP000602381"/>
    </source>
</evidence>
<protein>
    <recommendedName>
        <fullName evidence="4">Antitoxin</fullName>
    </recommendedName>
</protein>
<dbReference type="InterPro" id="IPR036165">
    <property type="entry name" value="YefM-like_sf"/>
</dbReference>
<organism evidence="2 3">
    <name type="scientific">Iodidimonas muriae</name>
    <dbReference type="NCBI Taxonomy" id="261467"/>
    <lineage>
        <taxon>Bacteria</taxon>
        <taxon>Pseudomonadati</taxon>
        <taxon>Pseudomonadota</taxon>
        <taxon>Alphaproteobacteria</taxon>
        <taxon>Iodidimonadales</taxon>
        <taxon>Iodidimonadaceae</taxon>
        <taxon>Iodidimonas</taxon>
    </lineage>
</organism>
<name>A0ABQ2LHK8_9PROT</name>
<evidence type="ECO:0008006" key="4">
    <source>
        <dbReference type="Google" id="ProtNLM"/>
    </source>
</evidence>
<evidence type="ECO:0000256" key="1">
    <source>
        <dbReference type="ARBA" id="ARBA00009981"/>
    </source>
</evidence>
<evidence type="ECO:0000313" key="2">
    <source>
        <dbReference type="EMBL" id="GGO16156.1"/>
    </source>
</evidence>
<sequence length="105" mass="11909">MPIHLEDIQSLTEFQRTTRESIARLKKTGRAAVLTVNGQAEIVVQDAKSYQRLLARAEEADRLMELRRGIADYRAGRVRGLDEVLDDLETRHLGQPKRRGARQGA</sequence>
<accession>A0ABQ2LHK8</accession>
<dbReference type="Proteomes" id="UP000602381">
    <property type="component" value="Unassembled WGS sequence"/>
</dbReference>
<dbReference type="SUPFAM" id="SSF143120">
    <property type="entry name" value="YefM-like"/>
    <property type="match status" value="1"/>
</dbReference>
<comment type="caution">
    <text evidence="2">The sequence shown here is derived from an EMBL/GenBank/DDBJ whole genome shotgun (WGS) entry which is preliminary data.</text>
</comment>
<proteinExistence type="inferred from homology"/>
<keyword evidence="3" id="KW-1185">Reference proteome</keyword>
<reference evidence="3" key="1">
    <citation type="journal article" date="2019" name="Int. J. Syst. Evol. Microbiol.">
        <title>The Global Catalogue of Microorganisms (GCM) 10K type strain sequencing project: providing services to taxonomists for standard genome sequencing and annotation.</title>
        <authorList>
            <consortium name="The Broad Institute Genomics Platform"/>
            <consortium name="The Broad Institute Genome Sequencing Center for Infectious Disease"/>
            <person name="Wu L."/>
            <person name="Ma J."/>
        </authorList>
    </citation>
    <scope>NUCLEOTIDE SEQUENCE [LARGE SCALE GENOMIC DNA]</scope>
    <source>
        <strain evidence="3">JCM 17843</strain>
    </source>
</reference>
<gene>
    <name evidence="2" type="ORF">GCM10007972_24870</name>
</gene>
<dbReference type="EMBL" id="BMOV01000010">
    <property type="protein sequence ID" value="GGO16156.1"/>
    <property type="molecule type" value="Genomic_DNA"/>
</dbReference>
<comment type="similarity">
    <text evidence="1">Belongs to the phD/YefM antitoxin family.</text>
</comment>